<dbReference type="STRING" id="640132.Srot_1675"/>
<dbReference type="Gene3D" id="3.90.1200.10">
    <property type="match status" value="1"/>
</dbReference>
<dbReference type="Proteomes" id="UP000002247">
    <property type="component" value="Chromosome"/>
</dbReference>
<name>D6Z856_SEGRD</name>
<keyword evidence="3" id="KW-1185">Reference proteome</keyword>
<dbReference type="AlphaFoldDB" id="D6Z856"/>
<feature type="domain" description="Aminoglycoside phosphotransferase" evidence="1">
    <location>
        <begin position="26"/>
        <end position="237"/>
    </location>
</feature>
<dbReference type="InterPro" id="IPR011009">
    <property type="entry name" value="Kinase-like_dom_sf"/>
</dbReference>
<dbReference type="Gene3D" id="3.30.200.20">
    <property type="entry name" value="Phosphorylase Kinase, domain 1"/>
    <property type="match status" value="1"/>
</dbReference>
<accession>D6Z856</accession>
<dbReference type="Pfam" id="PF01636">
    <property type="entry name" value="APH"/>
    <property type="match status" value="1"/>
</dbReference>
<evidence type="ECO:0000313" key="2">
    <source>
        <dbReference type="EMBL" id="ADG98136.1"/>
    </source>
</evidence>
<dbReference type="HOGENOM" id="CLU_055115_0_0_11"/>
<proteinExistence type="predicted"/>
<evidence type="ECO:0000313" key="3">
    <source>
        <dbReference type="Proteomes" id="UP000002247"/>
    </source>
</evidence>
<dbReference type="KEGG" id="srt:Srot_1675"/>
<dbReference type="PANTHER" id="PTHR22603:SF66">
    <property type="entry name" value="ETHANOLAMINE KINASE"/>
    <property type="match status" value="1"/>
</dbReference>
<dbReference type="EMBL" id="CP001958">
    <property type="protein sequence ID" value="ADG98136.1"/>
    <property type="molecule type" value="Genomic_DNA"/>
</dbReference>
<organism evidence="2 3">
    <name type="scientific">Segniliparus rotundus (strain ATCC BAA-972 / CDC 1076 / CIP 108378 / DSM 44985 / JCM 13578)</name>
    <dbReference type="NCBI Taxonomy" id="640132"/>
    <lineage>
        <taxon>Bacteria</taxon>
        <taxon>Bacillati</taxon>
        <taxon>Actinomycetota</taxon>
        <taxon>Actinomycetes</taxon>
        <taxon>Mycobacteriales</taxon>
        <taxon>Segniliparaceae</taxon>
        <taxon>Segniliparus</taxon>
    </lineage>
</organism>
<keyword evidence="2" id="KW-0418">Kinase</keyword>
<dbReference type="GO" id="GO:0005737">
    <property type="term" value="C:cytoplasm"/>
    <property type="evidence" value="ECO:0007669"/>
    <property type="project" value="TreeGrafter"/>
</dbReference>
<dbReference type="eggNOG" id="COG0510">
    <property type="taxonomic scope" value="Bacteria"/>
</dbReference>
<protein>
    <submittedName>
        <fullName evidence="2">Choline/ethanolamine kinase</fullName>
    </submittedName>
</protein>
<dbReference type="InterPro" id="IPR002575">
    <property type="entry name" value="Aminoglycoside_PTrfase"/>
</dbReference>
<keyword evidence="2" id="KW-0808">Transferase</keyword>
<dbReference type="GO" id="GO:0006646">
    <property type="term" value="P:phosphatidylethanolamine biosynthetic process"/>
    <property type="evidence" value="ECO:0007669"/>
    <property type="project" value="TreeGrafter"/>
</dbReference>
<dbReference type="GO" id="GO:0004305">
    <property type="term" value="F:ethanolamine kinase activity"/>
    <property type="evidence" value="ECO:0007669"/>
    <property type="project" value="TreeGrafter"/>
</dbReference>
<sequence>MSAAIPDRTRAALRSVPLWSGRQIRAEPLAGGLTNENWLVTDIASGSRYVMKVPGQGTEEYIDRVTANRAAKAAGALGLSAPVHHFDETTGVEVAAFLEGHTACTTAHLRDPELGAEIMSLYQRLHRLPLLGKPSTLFDLADAQLRQLRAAGGWVPEPARWLAAEFDDLKARFEASGFDLVPSHNDPMPGNFLIGPDGLKIIDFEYASDNDRSADLALLCAEAFIDHPSQALLDGYFGSPTASEVARVQASQFVADFFWGAWGLLNAKVKGSGFDYHKYGVWKLARAAMLVRLYDWDAVKAAV</sequence>
<dbReference type="SUPFAM" id="SSF56112">
    <property type="entry name" value="Protein kinase-like (PK-like)"/>
    <property type="match status" value="1"/>
</dbReference>
<gene>
    <name evidence="2" type="ordered locus">Srot_1675</name>
</gene>
<evidence type="ECO:0000259" key="1">
    <source>
        <dbReference type="Pfam" id="PF01636"/>
    </source>
</evidence>
<reference evidence="2 3" key="1">
    <citation type="journal article" date="2010" name="Stand. Genomic Sci.">
        <title>Complete genome sequence of Segniliparus rotundus type strain (CDC 1076).</title>
        <authorList>
            <person name="Sikorski J."/>
            <person name="Lapidus A."/>
            <person name="Copeland A."/>
            <person name="Misra M."/>
            <person name="Glavina Del Rio T."/>
            <person name="Nolan M."/>
            <person name="Lucas S."/>
            <person name="Chen F."/>
            <person name="Tice H."/>
            <person name="Cheng J.F."/>
            <person name="Jando M."/>
            <person name="Schneider S."/>
            <person name="Bruce D."/>
            <person name="Goodwin L."/>
            <person name="Pitluck S."/>
            <person name="Liolios K."/>
            <person name="Mikhailova N."/>
            <person name="Pati A."/>
            <person name="Ivanova N."/>
            <person name="Mavromatis K."/>
            <person name="Chen A."/>
            <person name="Palaniappan K."/>
            <person name="Chertkov O."/>
            <person name="Land M."/>
            <person name="Hauser L."/>
            <person name="Chang Y.J."/>
            <person name="Jeffries C.D."/>
            <person name="Brettin T."/>
            <person name="Detter J.C."/>
            <person name="Han C."/>
            <person name="Rohde M."/>
            <person name="Goker M."/>
            <person name="Bristow J."/>
            <person name="Eisen J.A."/>
            <person name="Markowitz V."/>
            <person name="Hugenholtz P."/>
            <person name="Kyrpides N.C."/>
            <person name="Klenk H.P."/>
        </authorList>
    </citation>
    <scope>NUCLEOTIDE SEQUENCE [LARGE SCALE GENOMIC DNA]</scope>
    <source>
        <strain evidence="3">ATCC BAA-972 / CDC 1076 / CIP 108378 / DSM 44985 / JCM 13578</strain>
    </source>
</reference>
<dbReference type="PANTHER" id="PTHR22603">
    <property type="entry name" value="CHOLINE/ETHANOALAMINE KINASE"/>
    <property type="match status" value="1"/>
</dbReference>
<dbReference type="CDD" id="cd05151">
    <property type="entry name" value="ChoK-like"/>
    <property type="match status" value="1"/>
</dbReference>